<gene>
    <name evidence="2" type="ORF">BSFP_064650</name>
</gene>
<reference evidence="2 3" key="1">
    <citation type="journal article" date="2017" name="Genome Announc.">
        <title>Complete Genome Sequence of Burkholderia stabilis FERMP-21014.</title>
        <authorList>
            <person name="Konishi K."/>
            <person name="Kumagai T."/>
            <person name="Sakasegawa S."/>
            <person name="Tamura T."/>
        </authorList>
    </citation>
    <scope>NUCLEOTIDE SEQUENCE [LARGE SCALE GENOMIC DNA]</scope>
    <source>
        <strain evidence="2 3">FERMP-21014</strain>
    </source>
</reference>
<feature type="compositionally biased region" description="Basic residues" evidence="1">
    <location>
        <begin position="9"/>
        <end position="24"/>
    </location>
</feature>
<organism evidence="2 3">
    <name type="scientific">Burkholderia stabilis</name>
    <dbReference type="NCBI Taxonomy" id="95485"/>
    <lineage>
        <taxon>Bacteria</taxon>
        <taxon>Pseudomonadati</taxon>
        <taxon>Pseudomonadota</taxon>
        <taxon>Betaproteobacteria</taxon>
        <taxon>Burkholderiales</taxon>
        <taxon>Burkholderiaceae</taxon>
        <taxon>Burkholderia</taxon>
        <taxon>Burkholderia cepacia complex</taxon>
    </lineage>
</organism>
<dbReference type="Proteomes" id="UP000218432">
    <property type="component" value="Chromosome 3"/>
</dbReference>
<feature type="region of interest" description="Disordered" evidence="1">
    <location>
        <begin position="1"/>
        <end position="42"/>
    </location>
</feature>
<feature type="compositionally biased region" description="Basic and acidic residues" evidence="1">
    <location>
        <begin position="25"/>
        <end position="42"/>
    </location>
</feature>
<evidence type="ECO:0000256" key="1">
    <source>
        <dbReference type="SAM" id="MobiDB-lite"/>
    </source>
</evidence>
<name>A0A1Y1BUA7_9BURK</name>
<evidence type="ECO:0000313" key="2">
    <source>
        <dbReference type="EMBL" id="BAX63592.1"/>
    </source>
</evidence>
<proteinExistence type="predicted"/>
<evidence type="ECO:0000313" key="3">
    <source>
        <dbReference type="Proteomes" id="UP000218432"/>
    </source>
</evidence>
<dbReference type="AlphaFoldDB" id="A0A1Y1BUA7"/>
<sequence>MCIAARSTRASRSRPARTLRRTHRTGGERRAPETCGRRHIDR</sequence>
<accession>A0A1Y1BUA7</accession>
<dbReference type="EMBL" id="AP018113">
    <property type="protein sequence ID" value="BAX63592.1"/>
    <property type="molecule type" value="Genomic_DNA"/>
</dbReference>
<protein>
    <submittedName>
        <fullName evidence="2">Uncharacterized protein</fullName>
    </submittedName>
</protein>